<dbReference type="OrthoDB" id="10035396at2759"/>
<comment type="caution">
    <text evidence="1">The sequence shown here is derived from an EMBL/GenBank/DDBJ whole genome shotgun (WGS) entry which is preliminary data.</text>
</comment>
<dbReference type="Proteomes" id="UP000663834">
    <property type="component" value="Unassembled WGS sequence"/>
</dbReference>
<protein>
    <submittedName>
        <fullName evidence="1">Uncharacterized protein</fullName>
    </submittedName>
</protein>
<dbReference type="EMBL" id="CAJNOW010002050">
    <property type="protein sequence ID" value="CAF1339616.1"/>
    <property type="molecule type" value="Genomic_DNA"/>
</dbReference>
<gene>
    <name evidence="1" type="ORF">KQP761_LOCUS6669</name>
</gene>
<name>A0A815GJV1_9BILA</name>
<sequence length="190" mass="22137">MINDLITYITPGFRMQNLRLSDDILFDLWWIDVDGNIQIIIKSTDLYVYLCKSDRYPKEVHNIKIKPIPPIHLPPQHTVIIKWVNNSFTDDDVREELNMKFESLFSIESMQGTMNERNRHIKVEMFNKNECNKLLNSGKVNLGGLMYSADEFLPSPRILICNRCNLSSHTKKTCSNSDVDLCRRCGKPRT</sequence>
<evidence type="ECO:0000313" key="2">
    <source>
        <dbReference type="Proteomes" id="UP000663834"/>
    </source>
</evidence>
<accession>A0A815GJV1</accession>
<dbReference type="AlphaFoldDB" id="A0A815GJV1"/>
<proteinExistence type="predicted"/>
<reference evidence="1" key="1">
    <citation type="submission" date="2021-02" db="EMBL/GenBank/DDBJ databases">
        <authorList>
            <person name="Nowell W R."/>
        </authorList>
    </citation>
    <scope>NUCLEOTIDE SEQUENCE</scope>
</reference>
<evidence type="ECO:0000313" key="1">
    <source>
        <dbReference type="EMBL" id="CAF1339616.1"/>
    </source>
</evidence>
<organism evidence="1 2">
    <name type="scientific">Rotaria magnacalcarata</name>
    <dbReference type="NCBI Taxonomy" id="392030"/>
    <lineage>
        <taxon>Eukaryota</taxon>
        <taxon>Metazoa</taxon>
        <taxon>Spiralia</taxon>
        <taxon>Gnathifera</taxon>
        <taxon>Rotifera</taxon>
        <taxon>Eurotatoria</taxon>
        <taxon>Bdelloidea</taxon>
        <taxon>Philodinida</taxon>
        <taxon>Philodinidae</taxon>
        <taxon>Rotaria</taxon>
    </lineage>
</organism>